<gene>
    <name evidence="1" type="ORF">KAALPHA_151</name>
</gene>
<proteinExistence type="predicted"/>
<dbReference type="Proteomes" id="UP000325316">
    <property type="component" value="Segment"/>
</dbReference>
<accession>A0A5B9NGL1</accession>
<organism evidence="1 2">
    <name type="scientific">Klebsiella phage vB_KaeM_KaAlpha</name>
    <dbReference type="NCBI Taxonomy" id="2591367"/>
    <lineage>
        <taxon>Viruses</taxon>
        <taxon>Duplodnaviria</taxon>
        <taxon>Heunggongvirae</taxon>
        <taxon>Uroviricota</taxon>
        <taxon>Caudoviricetes</taxon>
        <taxon>Pantevenvirales</taxon>
        <taxon>Straboviridae</taxon>
        <taxon>Tevenvirinae</taxon>
        <taxon>Karamvirus</taxon>
        <taxon>Karamvirus pg7</taxon>
    </lineage>
</organism>
<evidence type="ECO:0000313" key="1">
    <source>
        <dbReference type="EMBL" id="QEG13188.1"/>
    </source>
</evidence>
<name>A0A5B9NGL1_9CAUD</name>
<evidence type="ECO:0000313" key="2">
    <source>
        <dbReference type="Proteomes" id="UP000325316"/>
    </source>
</evidence>
<protein>
    <submittedName>
        <fullName evidence="1">Uncharacterized protein</fullName>
    </submittedName>
</protein>
<reference evidence="1 2" key="1">
    <citation type="submission" date="2019-04" db="EMBL/GenBank/DDBJ databases">
        <authorList>
            <person name="Anderson K.J."/>
            <person name="Thurgood T.L."/>
            <person name="Sharma R."/>
            <person name="Arens D.K."/>
            <person name="Kruger J.L."/>
            <person name="Thompson D.W."/>
            <person name="Casjens S."/>
            <person name="Grose J.H."/>
        </authorList>
    </citation>
    <scope>NUCLEOTIDE SEQUENCE [LARGE SCALE GENOMIC DNA]</scope>
</reference>
<sequence>MPPSRWERTSAGHLPVGGAVDSYALSSDGALLHINTTIN</sequence>
<dbReference type="EMBL" id="MN013084">
    <property type="protein sequence ID" value="QEG13188.1"/>
    <property type="molecule type" value="Genomic_DNA"/>
</dbReference>